<name>A0ABW0ANC7_9ACTN</name>
<dbReference type="RefSeq" id="WP_344479430.1">
    <property type="nucleotide sequence ID" value="NZ_BAAASB010000012.1"/>
</dbReference>
<keyword evidence="3" id="KW-0378">Hydrolase</keyword>
<dbReference type="Pfam" id="PF00561">
    <property type="entry name" value="Abhydrolase_1"/>
    <property type="match status" value="2"/>
</dbReference>
<dbReference type="Gene3D" id="3.40.50.1820">
    <property type="entry name" value="alpha/beta hydrolase"/>
    <property type="match status" value="4"/>
</dbReference>
<dbReference type="PRINTS" id="PR00111">
    <property type="entry name" value="ABHYDROLASE"/>
</dbReference>
<feature type="domain" description="AB hydrolase-1" evidence="2">
    <location>
        <begin position="241"/>
        <end position="345"/>
    </location>
</feature>
<dbReference type="InterPro" id="IPR050266">
    <property type="entry name" value="AB_hydrolase_sf"/>
</dbReference>
<dbReference type="EMBL" id="JBHSKP010000010">
    <property type="protein sequence ID" value="MFC5153500.1"/>
    <property type="molecule type" value="Genomic_DNA"/>
</dbReference>
<dbReference type="PANTHER" id="PTHR43798">
    <property type="entry name" value="MONOACYLGLYCEROL LIPASE"/>
    <property type="match status" value="1"/>
</dbReference>
<protein>
    <submittedName>
        <fullName evidence="3">Alpha/beta fold hydrolase</fullName>
    </submittedName>
</protein>
<dbReference type="InterPro" id="IPR000073">
    <property type="entry name" value="AB_hydrolase_1"/>
</dbReference>
<dbReference type="Proteomes" id="UP001596160">
    <property type="component" value="Unassembled WGS sequence"/>
</dbReference>
<comment type="caution">
    <text evidence="3">The sequence shown here is derived from an EMBL/GenBank/DDBJ whole genome shotgun (WGS) entry which is preliminary data.</text>
</comment>
<evidence type="ECO:0000313" key="3">
    <source>
        <dbReference type="EMBL" id="MFC5153500.1"/>
    </source>
</evidence>
<reference evidence="4" key="1">
    <citation type="journal article" date="2019" name="Int. J. Syst. Evol. Microbiol.">
        <title>The Global Catalogue of Microorganisms (GCM) 10K type strain sequencing project: providing services to taxonomists for standard genome sequencing and annotation.</title>
        <authorList>
            <consortium name="The Broad Institute Genomics Platform"/>
            <consortium name="The Broad Institute Genome Sequencing Center for Infectious Disease"/>
            <person name="Wu L."/>
            <person name="Ma J."/>
        </authorList>
    </citation>
    <scope>NUCLEOTIDE SEQUENCE [LARGE SCALE GENOMIC DNA]</scope>
    <source>
        <strain evidence="4">PCU 266</strain>
    </source>
</reference>
<evidence type="ECO:0000313" key="4">
    <source>
        <dbReference type="Proteomes" id="UP001596160"/>
    </source>
</evidence>
<feature type="domain" description="AB hydrolase-1" evidence="2">
    <location>
        <begin position="22"/>
        <end position="121"/>
    </location>
</feature>
<gene>
    <name evidence="3" type="ORF">ACFPRH_17335</name>
</gene>
<feature type="compositionally biased region" description="Low complexity" evidence="1">
    <location>
        <begin position="126"/>
        <end position="137"/>
    </location>
</feature>
<dbReference type="PANTHER" id="PTHR43798:SF33">
    <property type="entry name" value="HYDROLASE, PUTATIVE (AFU_ORTHOLOGUE AFUA_2G14860)-RELATED"/>
    <property type="match status" value="1"/>
</dbReference>
<sequence length="444" mass="47203">MPKFTAYDGTELAYHLKGAGEPLICLPGGPTRAAAYYGTLGGLDAHHRLVLLDLRGTGGSAEPADPATCRWDLQTDDIEALREHLNLESVHLLAHSASGNLATLYAARHPLRVRSLTLIAPGTRVGGNSDSNSNSNGNGDGSEPEAGGVFDPAATRAALALLDAPVLLLSAPRENGPRPARAAELAALFPYESKAAAHHPWLDDPGAFVRTVRAFLAPDIRALDADGVRLAYRTWGEESAPPVVLAHALGGSGADWTVIAERLAATRRVYAPDFGGHGLSDWHGEYGFARLRDELSAFIRGLGLDSVDIVGHSMGGMAAFLLAAEEPELVDRLVVEDPPPPFPLDPPRPSARREPGEQAFDWPLVLSIDAELNAPDPSWSERLAAVEAPTLVIGGGPDSHVPQDRLALLAERIPGARMVTIEAGHLIHETRPEEFLAALREFGI</sequence>
<evidence type="ECO:0000259" key="2">
    <source>
        <dbReference type="Pfam" id="PF00561"/>
    </source>
</evidence>
<organism evidence="3 4">
    <name type="scientific">Streptomyces amakusaensis</name>
    <dbReference type="NCBI Taxonomy" id="67271"/>
    <lineage>
        <taxon>Bacteria</taxon>
        <taxon>Bacillati</taxon>
        <taxon>Actinomycetota</taxon>
        <taxon>Actinomycetes</taxon>
        <taxon>Kitasatosporales</taxon>
        <taxon>Streptomycetaceae</taxon>
        <taxon>Streptomyces</taxon>
    </lineage>
</organism>
<feature type="region of interest" description="Disordered" evidence="1">
    <location>
        <begin position="122"/>
        <end position="149"/>
    </location>
</feature>
<dbReference type="SUPFAM" id="SSF53474">
    <property type="entry name" value="alpha/beta-Hydrolases"/>
    <property type="match status" value="2"/>
</dbReference>
<dbReference type="InterPro" id="IPR029058">
    <property type="entry name" value="AB_hydrolase_fold"/>
</dbReference>
<accession>A0ABW0ANC7</accession>
<proteinExistence type="predicted"/>
<dbReference type="GO" id="GO:0016787">
    <property type="term" value="F:hydrolase activity"/>
    <property type="evidence" value="ECO:0007669"/>
    <property type="project" value="UniProtKB-KW"/>
</dbReference>
<evidence type="ECO:0000256" key="1">
    <source>
        <dbReference type="SAM" id="MobiDB-lite"/>
    </source>
</evidence>
<keyword evidence="4" id="KW-1185">Reference proteome</keyword>